<comment type="caution">
    <text evidence="2">The sequence shown here is derived from an EMBL/GenBank/DDBJ whole genome shotgun (WGS) entry which is preliminary data.</text>
</comment>
<dbReference type="Proteomes" id="UP001594288">
    <property type="component" value="Unassembled WGS sequence"/>
</dbReference>
<dbReference type="EMBL" id="JBHPEI010000134">
    <property type="protein sequence ID" value="MFC1800367.1"/>
    <property type="molecule type" value="Genomic_DNA"/>
</dbReference>
<keyword evidence="3" id="KW-1185">Reference proteome</keyword>
<keyword evidence="1" id="KW-0732">Signal</keyword>
<evidence type="ECO:0000313" key="3">
    <source>
        <dbReference type="Proteomes" id="UP001594288"/>
    </source>
</evidence>
<feature type="chain" id="PRO_5045101380" description="Peptidase M6-like domain-containing protein" evidence="1">
    <location>
        <begin position="29"/>
        <end position="213"/>
    </location>
</feature>
<proteinExistence type="predicted"/>
<evidence type="ECO:0008006" key="4">
    <source>
        <dbReference type="Google" id="ProtNLM"/>
    </source>
</evidence>
<organism evidence="2 3">
    <name type="scientific">Eiseniibacteriota bacterium</name>
    <dbReference type="NCBI Taxonomy" id="2212470"/>
    <lineage>
        <taxon>Bacteria</taxon>
        <taxon>Candidatus Eiseniibacteriota</taxon>
    </lineage>
</organism>
<sequence>MLRRFSLTFACIMIMILAVASLHGPASAGLRKTAYSGTYMWYSGKGMTGICTMSDVFSTLPAGATLTFMTWYDIQSHRDYGSVEVSTDGGVTWVALGGNITTSDDPYGNNHTGSGITGKSAGWISAVFDLSAYEGGDIILRFRYQTDATVFFPGWAIDDIGITGTGFFDDVEMGDGNWSHTGWNVVDDFLATRSQDKKIAMPPAKSKAVQYGP</sequence>
<protein>
    <recommendedName>
        <fullName evidence="4">Peptidase M6-like domain-containing protein</fullName>
    </recommendedName>
</protein>
<accession>A0ABV6YQZ1</accession>
<evidence type="ECO:0000313" key="2">
    <source>
        <dbReference type="EMBL" id="MFC1800367.1"/>
    </source>
</evidence>
<reference evidence="2 3" key="1">
    <citation type="submission" date="2024-09" db="EMBL/GenBank/DDBJ databases">
        <authorList>
            <person name="D'Angelo T."/>
        </authorList>
    </citation>
    <scope>NUCLEOTIDE SEQUENCE [LARGE SCALE GENOMIC DNA]</scope>
    <source>
        <strain evidence="2">SAG AM-311-F02</strain>
    </source>
</reference>
<evidence type="ECO:0000256" key="1">
    <source>
        <dbReference type="SAM" id="SignalP"/>
    </source>
</evidence>
<feature type="signal peptide" evidence="1">
    <location>
        <begin position="1"/>
        <end position="28"/>
    </location>
</feature>
<dbReference type="Gene3D" id="2.60.120.260">
    <property type="entry name" value="Galactose-binding domain-like"/>
    <property type="match status" value="1"/>
</dbReference>
<name>A0ABV6YQZ1_UNCEI</name>
<gene>
    <name evidence="2" type="ORF">ACFL2Z_05645</name>
</gene>
<dbReference type="Pfam" id="PF20773">
    <property type="entry name" value="InhA-like_MAM"/>
    <property type="match status" value="1"/>
</dbReference>